<evidence type="ECO:0000313" key="2">
    <source>
        <dbReference type="EMBL" id="KAJ8300240.1"/>
    </source>
</evidence>
<dbReference type="EMBL" id="JARBDR010000919">
    <property type="protein sequence ID" value="KAJ8300240.1"/>
    <property type="molecule type" value="Genomic_DNA"/>
</dbReference>
<protein>
    <submittedName>
        <fullName evidence="2">Uncharacterized protein</fullName>
    </submittedName>
</protein>
<feature type="compositionally biased region" description="Basic residues" evidence="1">
    <location>
        <begin position="276"/>
        <end position="286"/>
    </location>
</feature>
<comment type="caution">
    <text evidence="2">The sequence shown here is derived from an EMBL/GenBank/DDBJ whole genome shotgun (WGS) entry which is preliminary data.</text>
</comment>
<sequence length="457" mass="54258">MPVNKEKPTSKESRKSRLPPTREAEFKTIIDIINDVCVQVRKFAKKYFSHKAVDYEECGKVLLELMESWGTQTADFATWKEFMDKLKVKTVDESIEGKEGYQNILYICNRAKDFEVMIPKVREKILNCGRDHVFKFCQSFIEESFALDIRPILEYEESINTYRNEVESKKDIMNTNILRYGEMKKPFEEFISEGNRHGTMMEDTCVLIVEIAQTLKKWVADDANYPERLLQEVVFNNSYKENLVEDIRQLETKRSEVSRSLERKNKTGMHLSRDHSTHKKEKRKLKNSLETVCNTIERLDQQIEDKNVAINELKEAIADKTPVSPRYRDDLRLKLDKSNSDLNRLYERKDVMERQRSRLEKQLKQVSDRTYELKVEEVTNRHEREEIHRSLEGIDIEIHSIQERIISIDQKSAVLRRVREVKLSSYTLRRVYKRRIMPAEKGMVFNIDIVCLFYFQI</sequence>
<evidence type="ECO:0000256" key="1">
    <source>
        <dbReference type="SAM" id="MobiDB-lite"/>
    </source>
</evidence>
<feature type="compositionally biased region" description="Basic and acidic residues" evidence="1">
    <location>
        <begin position="254"/>
        <end position="275"/>
    </location>
</feature>
<organism evidence="2 3">
    <name type="scientific">Tegillarca granosa</name>
    <name type="common">Malaysian cockle</name>
    <name type="synonym">Anadara granosa</name>
    <dbReference type="NCBI Taxonomy" id="220873"/>
    <lineage>
        <taxon>Eukaryota</taxon>
        <taxon>Metazoa</taxon>
        <taxon>Spiralia</taxon>
        <taxon>Lophotrochozoa</taxon>
        <taxon>Mollusca</taxon>
        <taxon>Bivalvia</taxon>
        <taxon>Autobranchia</taxon>
        <taxon>Pteriomorphia</taxon>
        <taxon>Arcoida</taxon>
        <taxon>Arcoidea</taxon>
        <taxon>Arcidae</taxon>
        <taxon>Tegillarca</taxon>
    </lineage>
</organism>
<dbReference type="Proteomes" id="UP001217089">
    <property type="component" value="Unassembled WGS sequence"/>
</dbReference>
<gene>
    <name evidence="2" type="ORF">KUTeg_021759</name>
</gene>
<reference evidence="2 3" key="1">
    <citation type="submission" date="2022-12" db="EMBL/GenBank/DDBJ databases">
        <title>Chromosome-level genome of Tegillarca granosa.</title>
        <authorList>
            <person name="Kim J."/>
        </authorList>
    </citation>
    <scope>NUCLEOTIDE SEQUENCE [LARGE SCALE GENOMIC DNA]</scope>
    <source>
        <strain evidence="2">Teg-2019</strain>
        <tissue evidence="2">Adductor muscle</tissue>
    </source>
</reference>
<proteinExistence type="predicted"/>
<evidence type="ECO:0000313" key="3">
    <source>
        <dbReference type="Proteomes" id="UP001217089"/>
    </source>
</evidence>
<feature type="region of interest" description="Disordered" evidence="1">
    <location>
        <begin position="1"/>
        <end position="20"/>
    </location>
</feature>
<keyword evidence="3" id="KW-1185">Reference proteome</keyword>
<accession>A0ABQ9E9U5</accession>
<feature type="region of interest" description="Disordered" evidence="1">
    <location>
        <begin position="254"/>
        <end position="286"/>
    </location>
</feature>
<name>A0ABQ9E9U5_TEGGR</name>